<accession>A0A8T2N338</accession>
<evidence type="ECO:0000313" key="3">
    <source>
        <dbReference type="Proteomes" id="UP000824540"/>
    </source>
</evidence>
<dbReference type="EMBL" id="JAFBMS010000147">
    <property type="protein sequence ID" value="KAG9334494.1"/>
    <property type="molecule type" value="Genomic_DNA"/>
</dbReference>
<dbReference type="OrthoDB" id="10266080at2759"/>
<name>A0A8T2N338_9TELE</name>
<dbReference type="AlphaFoldDB" id="A0A8T2N338"/>
<reference evidence="2" key="1">
    <citation type="thesis" date="2021" institute="BYU ScholarsArchive" country="Provo, UT, USA">
        <title>Applications of and Algorithms for Genome Assembly and Genomic Analyses with an Emphasis on Marine Teleosts.</title>
        <authorList>
            <person name="Pickett B.D."/>
        </authorList>
    </citation>
    <scope>NUCLEOTIDE SEQUENCE</scope>
    <source>
        <strain evidence="2">HI-2016</strain>
    </source>
</reference>
<dbReference type="Proteomes" id="UP000824540">
    <property type="component" value="Unassembled WGS sequence"/>
</dbReference>
<proteinExistence type="predicted"/>
<sequence length="229" mass="25226">MEIEKRKKGAGDLEKQPALLRKGAGLVIAWVIGVLFFYAQRDGMVKFQKEEEEKTLKAITLFCFPEGINWAPLTEYRRNTWPRGREPQRCSDTDAGDADISVNLQTQFTHPHWGAGAHTLTQCCRPAKTRSSAVGTLCSDGRVTESCYCRCLSDSQVAYATLSYASALIKQESNITASNQPDWAPDCGTNEGLRCETPSQPERHRQAGLMSDSCRSMPAGGTATVADSW</sequence>
<evidence type="ECO:0000256" key="1">
    <source>
        <dbReference type="SAM" id="Phobius"/>
    </source>
</evidence>
<protein>
    <submittedName>
        <fullName evidence="2">Uncharacterized protein</fullName>
    </submittedName>
</protein>
<keyword evidence="3" id="KW-1185">Reference proteome</keyword>
<gene>
    <name evidence="2" type="ORF">JZ751_007577</name>
</gene>
<keyword evidence="1" id="KW-0812">Transmembrane</keyword>
<comment type="caution">
    <text evidence="2">The sequence shown here is derived from an EMBL/GenBank/DDBJ whole genome shotgun (WGS) entry which is preliminary data.</text>
</comment>
<keyword evidence="1" id="KW-1133">Transmembrane helix</keyword>
<keyword evidence="1" id="KW-0472">Membrane</keyword>
<organism evidence="2 3">
    <name type="scientific">Albula glossodonta</name>
    <name type="common">roundjaw bonefish</name>
    <dbReference type="NCBI Taxonomy" id="121402"/>
    <lineage>
        <taxon>Eukaryota</taxon>
        <taxon>Metazoa</taxon>
        <taxon>Chordata</taxon>
        <taxon>Craniata</taxon>
        <taxon>Vertebrata</taxon>
        <taxon>Euteleostomi</taxon>
        <taxon>Actinopterygii</taxon>
        <taxon>Neopterygii</taxon>
        <taxon>Teleostei</taxon>
        <taxon>Albuliformes</taxon>
        <taxon>Albulidae</taxon>
        <taxon>Albula</taxon>
    </lineage>
</organism>
<evidence type="ECO:0000313" key="2">
    <source>
        <dbReference type="EMBL" id="KAG9334494.1"/>
    </source>
</evidence>
<feature type="transmembrane region" description="Helical" evidence="1">
    <location>
        <begin position="20"/>
        <end position="39"/>
    </location>
</feature>